<reference evidence="2 3" key="1">
    <citation type="submission" date="2016-07" db="EMBL/GenBank/DDBJ databases">
        <title>Caryophanon latum genome sequencing.</title>
        <authorList>
            <person name="Verma A."/>
            <person name="Pal Y."/>
            <person name="Krishnamurthi S."/>
        </authorList>
    </citation>
    <scope>NUCLEOTIDE SEQUENCE [LARGE SCALE GENOMIC DNA]</scope>
    <source>
        <strain evidence="2 3">DSM 14151</strain>
    </source>
</reference>
<keyword evidence="1" id="KW-0812">Transmembrane</keyword>
<protein>
    <submittedName>
        <fullName evidence="2">Uncharacterized protein</fullName>
    </submittedName>
</protein>
<dbReference type="AlphaFoldDB" id="A0A1C0Z187"/>
<gene>
    <name evidence="2" type="ORF">A6K76_05665</name>
</gene>
<keyword evidence="1" id="KW-1133">Transmembrane helix</keyword>
<dbReference type="Proteomes" id="UP000093482">
    <property type="component" value="Unassembled WGS sequence"/>
</dbReference>
<accession>A0A1C0Z187</accession>
<keyword evidence="3" id="KW-1185">Reference proteome</keyword>
<proteinExistence type="predicted"/>
<name>A0A1C0Z187_9BACL</name>
<feature type="transmembrane region" description="Helical" evidence="1">
    <location>
        <begin position="7"/>
        <end position="26"/>
    </location>
</feature>
<organism evidence="2 3">
    <name type="scientific">Caryophanon latum</name>
    <dbReference type="NCBI Taxonomy" id="33977"/>
    <lineage>
        <taxon>Bacteria</taxon>
        <taxon>Bacillati</taxon>
        <taxon>Bacillota</taxon>
        <taxon>Bacilli</taxon>
        <taxon>Bacillales</taxon>
        <taxon>Caryophanaceae</taxon>
        <taxon>Caryophanon</taxon>
    </lineage>
</organism>
<evidence type="ECO:0000313" key="2">
    <source>
        <dbReference type="EMBL" id="OCS93195.1"/>
    </source>
</evidence>
<comment type="caution">
    <text evidence="2">The sequence shown here is derived from an EMBL/GenBank/DDBJ whole genome shotgun (WGS) entry which is preliminary data.</text>
</comment>
<evidence type="ECO:0000256" key="1">
    <source>
        <dbReference type="SAM" id="Phobius"/>
    </source>
</evidence>
<dbReference type="EMBL" id="MATO01000011">
    <property type="protein sequence ID" value="OCS93195.1"/>
    <property type="molecule type" value="Genomic_DNA"/>
</dbReference>
<dbReference type="RefSeq" id="WP_066461849.1">
    <property type="nucleotide sequence ID" value="NZ_MATO01000011.1"/>
</dbReference>
<keyword evidence="1" id="KW-0472">Membrane</keyword>
<evidence type="ECO:0000313" key="3">
    <source>
        <dbReference type="Proteomes" id="UP000093482"/>
    </source>
</evidence>
<sequence>MVCSKKKAAIVLIFPILFIFLASFMYEKQFIQPTFIEGKIQIVDKQNYITKIPFVETNIHSTNELNVMTLPNVLNETTKQLFTMRISLPKADEIYSLQLRGLTGTCLSLKMPANNNRENDGVVCQIHEKINICTKKRGMIEYSIDKEKGLRDCSL</sequence>